<reference evidence="7 8" key="1">
    <citation type="submission" date="2022-06" db="EMBL/GenBank/DDBJ databases">
        <title>Roseomonas CN29.</title>
        <authorList>
            <person name="Cheng Y."/>
            <person name="He X."/>
        </authorList>
    </citation>
    <scope>NUCLEOTIDE SEQUENCE [LARGE SCALE GENOMIC DNA]</scope>
    <source>
        <strain evidence="7 8">CN29</strain>
    </source>
</reference>
<evidence type="ECO:0000256" key="3">
    <source>
        <dbReference type="ARBA" id="ARBA00023004"/>
    </source>
</evidence>
<dbReference type="InterPro" id="IPR009056">
    <property type="entry name" value="Cyt_c-like_dom"/>
</dbReference>
<name>A0ABT1X6B9_9PROT</name>
<dbReference type="SUPFAM" id="SSF46626">
    <property type="entry name" value="Cytochrome c"/>
    <property type="match status" value="1"/>
</dbReference>
<dbReference type="RefSeq" id="WP_257717300.1">
    <property type="nucleotide sequence ID" value="NZ_JANJOU010000014.1"/>
</dbReference>
<evidence type="ECO:0000256" key="5">
    <source>
        <dbReference type="SAM" id="SignalP"/>
    </source>
</evidence>
<dbReference type="Gene3D" id="1.10.760.10">
    <property type="entry name" value="Cytochrome c-like domain"/>
    <property type="match status" value="1"/>
</dbReference>
<comment type="caution">
    <text evidence="7">The sequence shown here is derived from an EMBL/GenBank/DDBJ whole genome shotgun (WGS) entry which is preliminary data.</text>
</comment>
<gene>
    <name evidence="7" type="ORF">NRP21_16410</name>
</gene>
<keyword evidence="1 4" id="KW-0349">Heme</keyword>
<sequence>MRGLTALSLLLLPLAGAVQAGPVEDGEALFTRGARPGAPPPQVTTAGGTVLPATALPCAGCHGRDGGGGQAEAGLRPPPIVWSALSRPASLRPSYDEPLLLRAVVQGTAAGGRTLDAVMPRYGLSLEDGRALAAYLRALDGIAVPGVEERSLRVALLLPPGRPGEAFAAAFEAALEGAAPDGVFGRRVTVVRAAAARARDASEEARRLLDAGVLALVSALPGGVNEDVLSIAAAERVPVLSARAGLARPGGSFALLPGAAEEAIALLRQAGDPGKALIVAGDGAAERRLAASIADRVGDLGEAVPPIGSVHDLPRRAEGASAVLLLLGPDSLPEAAALLRGQNMPLLVPGAVGGSAAQAAAAALGRPVLAGFGVPPEEGEGMSRTRFAASGAASSGLTGRLGHAAGEVLVEALRRAGRRLTRERLVAAFAAEPFEPGSLPQIRLVNGARPRAERILVVRIDGEGSVLRASDNKAAE</sequence>
<feature type="chain" id="PRO_5046703026" description="Cytochrome c domain-containing protein" evidence="5">
    <location>
        <begin position="21"/>
        <end position="476"/>
    </location>
</feature>
<dbReference type="Gene3D" id="3.40.50.2300">
    <property type="match status" value="2"/>
</dbReference>
<proteinExistence type="predicted"/>
<keyword evidence="5" id="KW-0732">Signal</keyword>
<keyword evidence="8" id="KW-1185">Reference proteome</keyword>
<dbReference type="SUPFAM" id="SSF53822">
    <property type="entry name" value="Periplasmic binding protein-like I"/>
    <property type="match status" value="1"/>
</dbReference>
<evidence type="ECO:0000259" key="6">
    <source>
        <dbReference type="PROSITE" id="PS51007"/>
    </source>
</evidence>
<keyword evidence="2 4" id="KW-0479">Metal-binding</keyword>
<dbReference type="PROSITE" id="PS51007">
    <property type="entry name" value="CYTC"/>
    <property type="match status" value="1"/>
</dbReference>
<evidence type="ECO:0000256" key="1">
    <source>
        <dbReference type="ARBA" id="ARBA00022617"/>
    </source>
</evidence>
<dbReference type="InterPro" id="IPR028082">
    <property type="entry name" value="Peripla_BP_I"/>
</dbReference>
<evidence type="ECO:0000256" key="2">
    <source>
        <dbReference type="ARBA" id="ARBA00022723"/>
    </source>
</evidence>
<evidence type="ECO:0000313" key="7">
    <source>
        <dbReference type="EMBL" id="MCR0983638.1"/>
    </source>
</evidence>
<feature type="domain" description="Cytochrome c" evidence="6">
    <location>
        <begin position="21"/>
        <end position="140"/>
    </location>
</feature>
<dbReference type="EMBL" id="JANJOU010000014">
    <property type="protein sequence ID" value="MCR0983638.1"/>
    <property type="molecule type" value="Genomic_DNA"/>
</dbReference>
<evidence type="ECO:0000313" key="8">
    <source>
        <dbReference type="Proteomes" id="UP001524642"/>
    </source>
</evidence>
<evidence type="ECO:0000256" key="4">
    <source>
        <dbReference type="PROSITE-ProRule" id="PRU00433"/>
    </source>
</evidence>
<dbReference type="Proteomes" id="UP001524642">
    <property type="component" value="Unassembled WGS sequence"/>
</dbReference>
<accession>A0ABT1X6B9</accession>
<keyword evidence="3 4" id="KW-0408">Iron</keyword>
<dbReference type="InterPro" id="IPR036909">
    <property type="entry name" value="Cyt_c-like_dom_sf"/>
</dbReference>
<organism evidence="7 8">
    <name type="scientific">Roseomonas populi</name>
    <dbReference type="NCBI Taxonomy" id="3121582"/>
    <lineage>
        <taxon>Bacteria</taxon>
        <taxon>Pseudomonadati</taxon>
        <taxon>Pseudomonadota</taxon>
        <taxon>Alphaproteobacteria</taxon>
        <taxon>Acetobacterales</taxon>
        <taxon>Roseomonadaceae</taxon>
        <taxon>Roseomonas</taxon>
    </lineage>
</organism>
<feature type="signal peptide" evidence="5">
    <location>
        <begin position="1"/>
        <end position="20"/>
    </location>
</feature>
<protein>
    <recommendedName>
        <fullName evidence="6">Cytochrome c domain-containing protein</fullName>
    </recommendedName>
</protein>